<gene>
    <name evidence="1" type="ORF">COT50_00250</name>
</gene>
<dbReference type="CDD" id="cd00229">
    <property type="entry name" value="SGNH_hydrolase"/>
    <property type="match status" value="1"/>
</dbReference>
<dbReference type="Gene3D" id="3.40.50.1110">
    <property type="entry name" value="SGNH hydrolase"/>
    <property type="match status" value="1"/>
</dbReference>
<evidence type="ECO:0000313" key="1">
    <source>
        <dbReference type="EMBL" id="PIS22751.1"/>
    </source>
</evidence>
<name>A0A2H0XD17_UNCKA</name>
<organism evidence="1 2">
    <name type="scientific">candidate division WWE3 bacterium CG08_land_8_20_14_0_20_41_10</name>
    <dbReference type="NCBI Taxonomy" id="1975085"/>
    <lineage>
        <taxon>Bacteria</taxon>
        <taxon>Katanobacteria</taxon>
    </lineage>
</organism>
<accession>A0A2H0XD17</accession>
<dbReference type="AlphaFoldDB" id="A0A2H0XD17"/>
<dbReference type="EMBL" id="PEYU01000003">
    <property type="protein sequence ID" value="PIS22751.1"/>
    <property type="molecule type" value="Genomic_DNA"/>
</dbReference>
<evidence type="ECO:0008006" key="3">
    <source>
        <dbReference type="Google" id="ProtNLM"/>
    </source>
</evidence>
<dbReference type="SUPFAM" id="SSF52266">
    <property type="entry name" value="SGNH hydrolase"/>
    <property type="match status" value="1"/>
</dbReference>
<evidence type="ECO:0000313" key="2">
    <source>
        <dbReference type="Proteomes" id="UP000231252"/>
    </source>
</evidence>
<dbReference type="InterPro" id="IPR036514">
    <property type="entry name" value="SGNH_hydro_sf"/>
</dbReference>
<reference evidence="2" key="1">
    <citation type="submission" date="2017-09" db="EMBL/GenBank/DDBJ databases">
        <title>Depth-based differentiation of microbial function through sediment-hosted aquifers and enrichment of novel symbionts in the deep terrestrial subsurface.</title>
        <authorList>
            <person name="Probst A.J."/>
            <person name="Ladd B."/>
            <person name="Jarett J.K."/>
            <person name="Geller-Mcgrath D.E."/>
            <person name="Sieber C.M.K."/>
            <person name="Emerson J.B."/>
            <person name="Anantharaman K."/>
            <person name="Thomas B.C."/>
            <person name="Malmstrom R."/>
            <person name="Stieglmeier M."/>
            <person name="Klingl A."/>
            <person name="Woyke T."/>
            <person name="Ryan C.M."/>
            <person name="Banfield J.F."/>
        </authorList>
    </citation>
    <scope>NUCLEOTIDE SEQUENCE [LARGE SCALE GENOMIC DNA]</scope>
</reference>
<comment type="caution">
    <text evidence="1">The sequence shown here is derived from an EMBL/GenBank/DDBJ whole genome shotgun (WGS) entry which is preliminary data.</text>
</comment>
<dbReference type="Proteomes" id="UP000231252">
    <property type="component" value="Unassembled WGS sequence"/>
</dbReference>
<proteinExistence type="predicted"/>
<sequence>MLTKTNAQIILINLPYLGASNVVPFPFNNALDMRTRQFNKIILEVGQGGGLGGRVKIIDLYSPMCQPFLVDSKYYASDHFHPSDEGYLLWGKIINAD</sequence>
<protein>
    <recommendedName>
        <fullName evidence="3">SGNH hydrolase-type esterase domain-containing protein</fullName>
    </recommendedName>
</protein>